<keyword evidence="2" id="KW-0813">Transport</keyword>
<organism evidence="9 10">
    <name type="scientific">Penicillium coprophilum</name>
    <dbReference type="NCBI Taxonomy" id="36646"/>
    <lineage>
        <taxon>Eukaryota</taxon>
        <taxon>Fungi</taxon>
        <taxon>Dikarya</taxon>
        <taxon>Ascomycota</taxon>
        <taxon>Pezizomycotina</taxon>
        <taxon>Eurotiomycetes</taxon>
        <taxon>Eurotiomycetidae</taxon>
        <taxon>Eurotiales</taxon>
        <taxon>Aspergillaceae</taxon>
        <taxon>Penicillium</taxon>
    </lineage>
</organism>
<keyword evidence="4 7" id="KW-1133">Transmembrane helix</keyword>
<comment type="subcellular location">
    <subcellularLocation>
        <location evidence="1">Membrane</location>
        <topology evidence="1">Multi-pass membrane protein</topology>
    </subcellularLocation>
</comment>
<feature type="transmembrane region" description="Helical" evidence="7">
    <location>
        <begin position="240"/>
        <end position="261"/>
    </location>
</feature>
<dbReference type="GO" id="GO:0016020">
    <property type="term" value="C:membrane"/>
    <property type="evidence" value="ECO:0007669"/>
    <property type="project" value="UniProtKB-SubCell"/>
</dbReference>
<dbReference type="EMBL" id="MDDG01000009">
    <property type="protein sequence ID" value="OQE37994.1"/>
    <property type="molecule type" value="Genomic_DNA"/>
</dbReference>
<dbReference type="SUPFAM" id="SSF103473">
    <property type="entry name" value="MFS general substrate transporter"/>
    <property type="match status" value="1"/>
</dbReference>
<feature type="transmembrane region" description="Helical" evidence="7">
    <location>
        <begin position="480"/>
        <end position="498"/>
    </location>
</feature>
<evidence type="ECO:0000256" key="3">
    <source>
        <dbReference type="ARBA" id="ARBA00022692"/>
    </source>
</evidence>
<sequence>MSIAETKQAHISASSTDGSDEEWQKSATHKLEGTFEAREGHHFYRPIDSYEGLHRWDPNFEWTEQEEKIIVRKIDARVCTFACVTFFALQLDRGNIGQALASTLLEDLRMTSNDYNLGQTVFLVCFLLAEMPSQLLSKRIGPDRWIPIQMVSWSLIAACQAFLKGRGSYLACRALLGLLEGGFIPDTILFLSFFYKSSELPKRLTWFWISYTVAGIIGSFLAFGFLHITDANGRGAWRYLFAYEGLITGVIGIIAAFWMPASPVQTKGGLRGKNGWFTEHEEKIIVNRVIRDDPSKGSMHNRQAVTPRRLWESLKDYHMWPIYALGLIWMIPSNPSQNYLTLQLRSQGFTTFQTNLLTIPAAVIAIISMTSITWVAERTNQRLLWGVLVEVWNLALLIALELLPQKSMPWPRWAILTLLVGGPNIHPVIVALTSRNAGSVRTRTVASALYNMSIQVSSIAGANVYQAKDAPYYRNGNKTLIALAVVSGFLFVFSKFYYDYWNRKNSAKWDAMTSEQRELYLRENPVLTNKRIDFRFAR</sequence>
<feature type="transmembrane region" description="Helical" evidence="7">
    <location>
        <begin position="382"/>
        <end position="403"/>
    </location>
</feature>
<feature type="domain" description="Major facilitator superfamily (MFS) profile" evidence="8">
    <location>
        <begin position="78"/>
        <end position="502"/>
    </location>
</feature>
<dbReference type="PANTHER" id="PTHR43791">
    <property type="entry name" value="PERMEASE-RELATED"/>
    <property type="match status" value="1"/>
</dbReference>
<feature type="transmembrane region" description="Helical" evidence="7">
    <location>
        <begin position="415"/>
        <end position="434"/>
    </location>
</feature>
<evidence type="ECO:0000259" key="8">
    <source>
        <dbReference type="PROSITE" id="PS50850"/>
    </source>
</evidence>
<accession>A0A1V6UHT3</accession>
<feature type="region of interest" description="Disordered" evidence="6">
    <location>
        <begin position="1"/>
        <end position="26"/>
    </location>
</feature>
<dbReference type="FunFam" id="1.20.1250.20:FF:000106">
    <property type="entry name" value="MFS transporter, putative"/>
    <property type="match status" value="1"/>
</dbReference>
<dbReference type="InterPro" id="IPR011701">
    <property type="entry name" value="MFS"/>
</dbReference>
<proteinExistence type="predicted"/>
<dbReference type="InterPro" id="IPR020846">
    <property type="entry name" value="MFS_dom"/>
</dbReference>
<dbReference type="GO" id="GO:0022857">
    <property type="term" value="F:transmembrane transporter activity"/>
    <property type="evidence" value="ECO:0007669"/>
    <property type="project" value="InterPro"/>
</dbReference>
<feature type="transmembrane region" description="Helical" evidence="7">
    <location>
        <begin position="207"/>
        <end position="228"/>
    </location>
</feature>
<evidence type="ECO:0000313" key="9">
    <source>
        <dbReference type="EMBL" id="OQE37994.1"/>
    </source>
</evidence>
<feature type="transmembrane region" description="Helical" evidence="7">
    <location>
        <begin position="175"/>
        <end position="195"/>
    </location>
</feature>
<dbReference type="STRING" id="36646.A0A1V6UHT3"/>
<dbReference type="FunFam" id="1.20.1250.20:FF:000247">
    <property type="entry name" value="MFS general substrate transporter"/>
    <property type="match status" value="1"/>
</dbReference>
<reference evidence="10" key="1">
    <citation type="journal article" date="2017" name="Nat. Microbiol.">
        <title>Global analysis of biosynthetic gene clusters reveals vast potential of secondary metabolite production in Penicillium species.</title>
        <authorList>
            <person name="Nielsen J.C."/>
            <person name="Grijseels S."/>
            <person name="Prigent S."/>
            <person name="Ji B."/>
            <person name="Dainat J."/>
            <person name="Nielsen K.F."/>
            <person name="Frisvad J.C."/>
            <person name="Workman M."/>
            <person name="Nielsen J."/>
        </authorList>
    </citation>
    <scope>NUCLEOTIDE SEQUENCE [LARGE SCALE GENOMIC DNA]</scope>
    <source>
        <strain evidence="10">IBT 31321</strain>
    </source>
</reference>
<evidence type="ECO:0000256" key="4">
    <source>
        <dbReference type="ARBA" id="ARBA00022989"/>
    </source>
</evidence>
<dbReference type="Proteomes" id="UP000191500">
    <property type="component" value="Unassembled WGS sequence"/>
</dbReference>
<name>A0A1V6UHT3_9EURO</name>
<evidence type="ECO:0000256" key="1">
    <source>
        <dbReference type="ARBA" id="ARBA00004141"/>
    </source>
</evidence>
<feature type="transmembrane region" description="Helical" evidence="7">
    <location>
        <begin position="356"/>
        <end position="376"/>
    </location>
</feature>
<dbReference type="Gene3D" id="1.20.1250.20">
    <property type="entry name" value="MFS general substrate transporter like domains"/>
    <property type="match status" value="1"/>
</dbReference>
<evidence type="ECO:0000313" key="10">
    <source>
        <dbReference type="Proteomes" id="UP000191500"/>
    </source>
</evidence>
<dbReference type="Pfam" id="PF07690">
    <property type="entry name" value="MFS_1"/>
    <property type="match status" value="1"/>
</dbReference>
<comment type="caution">
    <text evidence="9">The sequence shown here is derived from an EMBL/GenBank/DDBJ whole genome shotgun (WGS) entry which is preliminary data.</text>
</comment>
<dbReference type="PANTHER" id="PTHR43791:SF104">
    <property type="entry name" value="MAJOR FACILITATOR SUPERFAMILY (MFS) PROFILE DOMAIN-CONTAINING PROTEIN-RELATED"/>
    <property type="match status" value="1"/>
</dbReference>
<dbReference type="PROSITE" id="PS50850">
    <property type="entry name" value="MFS"/>
    <property type="match status" value="1"/>
</dbReference>
<protein>
    <recommendedName>
        <fullName evidence="8">Major facilitator superfamily (MFS) profile domain-containing protein</fullName>
    </recommendedName>
</protein>
<keyword evidence="3 7" id="KW-0812">Transmembrane</keyword>
<dbReference type="AlphaFoldDB" id="A0A1V6UHT3"/>
<dbReference type="InterPro" id="IPR036259">
    <property type="entry name" value="MFS_trans_sf"/>
</dbReference>
<evidence type="ECO:0000256" key="7">
    <source>
        <dbReference type="SAM" id="Phobius"/>
    </source>
</evidence>
<evidence type="ECO:0000256" key="5">
    <source>
        <dbReference type="ARBA" id="ARBA00023136"/>
    </source>
</evidence>
<keyword evidence="10" id="KW-1185">Reference proteome</keyword>
<gene>
    <name evidence="9" type="ORF">PENCOP_c009G02691</name>
</gene>
<evidence type="ECO:0000256" key="6">
    <source>
        <dbReference type="SAM" id="MobiDB-lite"/>
    </source>
</evidence>
<evidence type="ECO:0000256" key="2">
    <source>
        <dbReference type="ARBA" id="ARBA00022448"/>
    </source>
</evidence>
<keyword evidence="5 7" id="KW-0472">Membrane</keyword>